<feature type="compositionally biased region" description="Low complexity" evidence="1">
    <location>
        <begin position="473"/>
        <end position="490"/>
    </location>
</feature>
<dbReference type="Proteomes" id="UP000253664">
    <property type="component" value="Unassembled WGS sequence"/>
</dbReference>
<dbReference type="AlphaFoldDB" id="A0A367LRV9"/>
<evidence type="ECO:0000313" key="4">
    <source>
        <dbReference type="EMBL" id="RCI17183.1"/>
    </source>
</evidence>
<dbReference type="InterPro" id="IPR002889">
    <property type="entry name" value="WSC_carb-bd"/>
</dbReference>
<dbReference type="PANTHER" id="PTHR43662:SF11">
    <property type="entry name" value="WSC DOMAIN-CONTAINING PROTEIN"/>
    <property type="match status" value="1"/>
</dbReference>
<feature type="chain" id="PRO_5016776814" description="WSC domain-containing protein" evidence="2">
    <location>
        <begin position="24"/>
        <end position="679"/>
    </location>
</feature>
<evidence type="ECO:0000256" key="1">
    <source>
        <dbReference type="SAM" id="MobiDB-lite"/>
    </source>
</evidence>
<dbReference type="STRING" id="1330021.A0A367LRV9"/>
<reference evidence="4 5" key="1">
    <citation type="journal article" date="2015" name="BMC Genomics">
        <title>Insights from the genome of Ophiocordyceps polyrhachis-furcata to pathogenicity and host specificity in insect fungi.</title>
        <authorList>
            <person name="Wichadakul D."/>
            <person name="Kobmoo N."/>
            <person name="Ingsriswang S."/>
            <person name="Tangphatsornruang S."/>
            <person name="Chantasingh D."/>
            <person name="Luangsa-ard J.J."/>
            <person name="Eurwilaichitr L."/>
        </authorList>
    </citation>
    <scope>NUCLEOTIDE SEQUENCE [LARGE SCALE GENOMIC DNA]</scope>
    <source>
        <strain evidence="4 5">BCC 54312</strain>
    </source>
</reference>
<feature type="signal peptide" evidence="2">
    <location>
        <begin position="1"/>
        <end position="23"/>
    </location>
</feature>
<dbReference type="Pfam" id="PF09362">
    <property type="entry name" value="DUF1996"/>
    <property type="match status" value="1"/>
</dbReference>
<dbReference type="InterPro" id="IPR018535">
    <property type="entry name" value="DUF1996"/>
</dbReference>
<name>A0A367LRV9_9HYPO</name>
<feature type="compositionally biased region" description="Polar residues" evidence="1">
    <location>
        <begin position="453"/>
        <end position="471"/>
    </location>
</feature>
<evidence type="ECO:0000256" key="2">
    <source>
        <dbReference type="SAM" id="SignalP"/>
    </source>
</evidence>
<dbReference type="PROSITE" id="PS51212">
    <property type="entry name" value="WSC"/>
    <property type="match status" value="1"/>
</dbReference>
<feature type="region of interest" description="Disordered" evidence="1">
    <location>
        <begin position="377"/>
        <end position="409"/>
    </location>
</feature>
<evidence type="ECO:0000313" key="5">
    <source>
        <dbReference type="Proteomes" id="UP000253664"/>
    </source>
</evidence>
<organism evidence="4 5">
    <name type="scientific">Ophiocordyceps polyrhachis-furcata BCC 54312</name>
    <dbReference type="NCBI Taxonomy" id="1330021"/>
    <lineage>
        <taxon>Eukaryota</taxon>
        <taxon>Fungi</taxon>
        <taxon>Dikarya</taxon>
        <taxon>Ascomycota</taxon>
        <taxon>Pezizomycotina</taxon>
        <taxon>Sordariomycetes</taxon>
        <taxon>Hypocreomycetidae</taxon>
        <taxon>Hypocreales</taxon>
        <taxon>Ophiocordycipitaceae</taxon>
        <taxon>Ophiocordyceps</taxon>
    </lineage>
</organism>
<feature type="region of interest" description="Disordered" evidence="1">
    <location>
        <begin position="444"/>
        <end position="492"/>
    </location>
</feature>
<accession>A0A367LRV9</accession>
<dbReference type="PANTHER" id="PTHR43662">
    <property type="match status" value="1"/>
</dbReference>
<dbReference type="OrthoDB" id="74764at2759"/>
<evidence type="ECO:0000259" key="3">
    <source>
        <dbReference type="PROSITE" id="PS51212"/>
    </source>
</evidence>
<dbReference type="EMBL" id="LKCN02000001">
    <property type="protein sequence ID" value="RCI17183.1"/>
    <property type="molecule type" value="Genomic_DNA"/>
</dbReference>
<feature type="region of interest" description="Disordered" evidence="1">
    <location>
        <begin position="641"/>
        <end position="679"/>
    </location>
</feature>
<comment type="caution">
    <text evidence="4">The sequence shown here is derived from an EMBL/GenBank/DDBJ whole genome shotgun (WGS) entry which is preliminary data.</text>
</comment>
<keyword evidence="5" id="KW-1185">Reference proteome</keyword>
<feature type="domain" description="WSC" evidence="3">
    <location>
        <begin position="541"/>
        <end position="635"/>
    </location>
</feature>
<dbReference type="SMART" id="SM00321">
    <property type="entry name" value="WSC"/>
    <property type="match status" value="1"/>
</dbReference>
<feature type="compositionally biased region" description="Low complexity" evidence="1">
    <location>
        <begin position="643"/>
        <end position="655"/>
    </location>
</feature>
<feature type="compositionally biased region" description="Low complexity" evidence="1">
    <location>
        <begin position="381"/>
        <end position="405"/>
    </location>
</feature>
<keyword evidence="2" id="KW-0732">Signal</keyword>
<dbReference type="Pfam" id="PF01822">
    <property type="entry name" value="WSC"/>
    <property type="match status" value="1"/>
</dbReference>
<gene>
    <name evidence="4" type="ORF">L249_2167</name>
</gene>
<sequence>MKPHLLLSALVMATTTTTTTTEAKNQRTFAVLRFTNKQLTKGRMDPIRSPGKTGAHVHNILGGSGFSLTSDGHHLASSNCSTAKVKGDNSNYWFPSLYFKDPKTGKYEDVELFYANAYYFFEPTNDEIKPFPLGLSIVSGDIDTRSAPAAGAVTNLDASNGPINPVKWTCPRNGNVYDPPSWPAGSDGKLAGIGDPVNKGEGVGFPDVNCDGFASPLRADIHFPACYDPAVGLTDYKKNMVFPSAAADGKMDCPKGHIHVPHLFLEIYWNTPAFKDRWEQGKGSQPFVLSNGDATGFSLHADFMAGWDEKVLQHIIDTCDAGTAGMDKCPGLPYGLNQDDCTIPSAIDEKVDGVLDSLPGSNSIAGWAYGGGGGGGAEVVSSKPAAAQPSSSSAAYEPAPSSSSSVETPRYKLPVNGIIGASTESLPPPAATTTKEAVRYHVPTRGLPKHHYGNSTNSIASEATPSSSLINNPPAASSPAQQPTTTTTTSEACIIKTVTARETVTVTMESSQGPAEKAQVAAVMVNGGRPSFTNSTRSLNGYKYAGCFQDSQQQRALRDVIRADMGVGGGAAECIDYCRAAGHALAGTEYGGACYCGDALVDSSRLDEARCNMACEGGGRGVCRGSWALSVYSRHGQVVVNGTASSSPSSSPTATKGGTYKGRRRHFHDHVRRRLSPHH</sequence>
<feature type="compositionally biased region" description="Basic residues" evidence="1">
    <location>
        <begin position="661"/>
        <end position="679"/>
    </location>
</feature>
<protein>
    <recommendedName>
        <fullName evidence="3">WSC domain-containing protein</fullName>
    </recommendedName>
</protein>
<proteinExistence type="predicted"/>